<keyword evidence="3" id="KW-0418">Kinase</keyword>
<dbReference type="InterPro" id="IPR051681">
    <property type="entry name" value="Ser/Thr_Kinases-Pseudokinases"/>
</dbReference>
<dbReference type="CDD" id="cd21037">
    <property type="entry name" value="MLKL_NTD"/>
    <property type="match status" value="1"/>
</dbReference>
<keyword evidence="3" id="KW-0808">Transferase</keyword>
<dbReference type="PANTHER" id="PTHR44329">
    <property type="entry name" value="SERINE/THREONINE-PROTEIN KINASE TNNI3K-RELATED"/>
    <property type="match status" value="1"/>
</dbReference>
<evidence type="ECO:0000256" key="1">
    <source>
        <dbReference type="SAM" id="Coils"/>
    </source>
</evidence>
<dbReference type="GO" id="GO:0005524">
    <property type="term" value="F:ATP binding"/>
    <property type="evidence" value="ECO:0007669"/>
    <property type="project" value="InterPro"/>
</dbReference>
<dbReference type="Proteomes" id="UP000615446">
    <property type="component" value="Unassembled WGS sequence"/>
</dbReference>
<dbReference type="EMBL" id="BLAL01000013">
    <property type="protein sequence ID" value="GES75230.1"/>
    <property type="molecule type" value="Genomic_DNA"/>
</dbReference>
<dbReference type="SMART" id="SM00220">
    <property type="entry name" value="S_TKc"/>
    <property type="match status" value="1"/>
</dbReference>
<dbReference type="SUPFAM" id="SSF56112">
    <property type="entry name" value="Protein kinase-like (PK-like)"/>
    <property type="match status" value="1"/>
</dbReference>
<dbReference type="Gene3D" id="1.25.40.10">
    <property type="entry name" value="Tetratricopeptide repeat domain"/>
    <property type="match status" value="1"/>
</dbReference>
<dbReference type="InterPro" id="IPR000719">
    <property type="entry name" value="Prot_kinase_dom"/>
</dbReference>
<dbReference type="SMART" id="SM00671">
    <property type="entry name" value="SEL1"/>
    <property type="match status" value="2"/>
</dbReference>
<organism evidence="3 4">
    <name type="scientific">Rhizophagus clarus</name>
    <dbReference type="NCBI Taxonomy" id="94130"/>
    <lineage>
        <taxon>Eukaryota</taxon>
        <taxon>Fungi</taxon>
        <taxon>Fungi incertae sedis</taxon>
        <taxon>Mucoromycota</taxon>
        <taxon>Glomeromycotina</taxon>
        <taxon>Glomeromycetes</taxon>
        <taxon>Glomerales</taxon>
        <taxon>Glomeraceae</taxon>
        <taxon>Rhizophagus</taxon>
    </lineage>
</organism>
<gene>
    <name evidence="3" type="ORF">RCL2_000268100</name>
</gene>
<dbReference type="PROSITE" id="PS50011">
    <property type="entry name" value="PROTEIN_KINASE_DOM"/>
    <property type="match status" value="1"/>
</dbReference>
<name>A0A8H3QC59_9GLOM</name>
<protein>
    <submittedName>
        <fullName evidence="3">Kinase-like domain-containing protein</fullName>
    </submittedName>
</protein>
<dbReference type="Gene3D" id="1.10.510.10">
    <property type="entry name" value="Transferase(Phosphotransferase) domain 1"/>
    <property type="match status" value="1"/>
</dbReference>
<accession>A0A8H3QC59</accession>
<feature type="domain" description="Protein kinase" evidence="2">
    <location>
        <begin position="263"/>
        <end position="529"/>
    </location>
</feature>
<evidence type="ECO:0000313" key="3">
    <source>
        <dbReference type="EMBL" id="GES75230.1"/>
    </source>
</evidence>
<reference evidence="3" key="1">
    <citation type="submission" date="2019-10" db="EMBL/GenBank/DDBJ databases">
        <title>Conservation and host-specific expression of non-tandemly repeated heterogenous ribosome RNA gene in arbuscular mycorrhizal fungi.</title>
        <authorList>
            <person name="Maeda T."/>
            <person name="Kobayashi Y."/>
            <person name="Nakagawa T."/>
            <person name="Ezawa T."/>
            <person name="Yamaguchi K."/>
            <person name="Bino T."/>
            <person name="Nishimoto Y."/>
            <person name="Shigenobu S."/>
            <person name="Kawaguchi M."/>
        </authorList>
    </citation>
    <scope>NUCLEOTIDE SEQUENCE</scope>
    <source>
        <strain evidence="3">HR1</strain>
    </source>
</reference>
<dbReference type="Pfam" id="PF08238">
    <property type="entry name" value="Sel1"/>
    <property type="match status" value="2"/>
</dbReference>
<feature type="coiled-coil region" evidence="1">
    <location>
        <begin position="190"/>
        <end position="217"/>
    </location>
</feature>
<dbReference type="InterPro" id="IPR006597">
    <property type="entry name" value="Sel1-like"/>
</dbReference>
<dbReference type="Pfam" id="PF00069">
    <property type="entry name" value="Pkinase"/>
    <property type="match status" value="1"/>
</dbReference>
<dbReference type="OrthoDB" id="4062651at2759"/>
<dbReference type="InterPro" id="IPR036537">
    <property type="entry name" value="Adaptor_Cbl_N_dom_sf"/>
</dbReference>
<comment type="caution">
    <text evidence="3">The sequence shown here is derived from an EMBL/GenBank/DDBJ whole genome shotgun (WGS) entry which is preliminary data.</text>
</comment>
<dbReference type="InterPro" id="IPR011990">
    <property type="entry name" value="TPR-like_helical_dom_sf"/>
</dbReference>
<dbReference type="AlphaFoldDB" id="A0A8H3QC59"/>
<evidence type="ECO:0000259" key="2">
    <source>
        <dbReference type="PROSITE" id="PS50011"/>
    </source>
</evidence>
<dbReference type="SUPFAM" id="SSF81901">
    <property type="entry name" value="HCP-like"/>
    <property type="match status" value="1"/>
</dbReference>
<sequence>MVKYFHLKSIYQSVNEDKRDVCEIVMHVIPAIMEKVKEFVMSEEVKEAISIAGDAGSFVPLVQAAANLIKKIIEICEAADYNQNICDTLVVRVKITSAAMESLHRRKKKRKELDLPDEVFHDAFHRFIYILEEIKEFTTNISKIHGFKKYTKALSVKDKFISLTEKYDKAMIDLHFTMAVANDEQREIEKESLEEDIAEFEKYLKKMEQQVDSIDGKVDVVSGKVNKIDEKVNYIYDEIMFIKNKAVLHGASKIDSKDLVFPSRGKSDNARGKAHNVMKRIYKGQEVACKKISMSEEEMKSSPDVQKLLTILTKLSDCNHILKFYGVSKIGIDNIMVFEWAELETLKELYEKKDINWHCKVRIALNICRGLIFLQQAEILHHDLKCENILMTQAIEPKIYNFESARFVSGKTTTLGNEFNDTVRWMAPEKLSDPKTRYTSQCEIFSFGMLLWELAFEKVPYKKKKVEEIKEYVTKGGREIIRFGKSASEIPKLQEEYKKIINDSWKQDPHERISFLKILDMLEELHSSIIYLFDENLPNLLPDKTLDLDGTNEPDDDYDDLEIPDDVCSIISITLEEGIKAYRASDHQKAWKCFEYHANNGNVTAKYWKGRYLYEGLHNIKNLEEGKKLLKEAADEGNPDAQLRYAFTLLKILEEGNNKEIFMNYLTKSATEGENSAAQFHLGDIYYKGKCKIPKDENKGIEWLRKAALKNNNKAIKLLEDSNIKILS</sequence>
<dbReference type="PROSITE" id="PS00108">
    <property type="entry name" value="PROTEIN_KINASE_ST"/>
    <property type="match status" value="1"/>
</dbReference>
<keyword evidence="1" id="KW-0175">Coiled coil</keyword>
<proteinExistence type="predicted"/>
<dbReference type="GO" id="GO:0004674">
    <property type="term" value="F:protein serine/threonine kinase activity"/>
    <property type="evidence" value="ECO:0007669"/>
    <property type="project" value="TreeGrafter"/>
</dbReference>
<dbReference type="InterPro" id="IPR059179">
    <property type="entry name" value="MLKL-like_MCAfunc"/>
</dbReference>
<dbReference type="Gene3D" id="1.20.930.20">
    <property type="entry name" value="Adaptor protein Cbl, N-terminal domain"/>
    <property type="match status" value="1"/>
</dbReference>
<dbReference type="InterPro" id="IPR008271">
    <property type="entry name" value="Ser/Thr_kinase_AS"/>
</dbReference>
<evidence type="ECO:0000313" key="4">
    <source>
        <dbReference type="Proteomes" id="UP000615446"/>
    </source>
</evidence>
<dbReference type="GO" id="GO:0007166">
    <property type="term" value="P:cell surface receptor signaling pathway"/>
    <property type="evidence" value="ECO:0007669"/>
    <property type="project" value="InterPro"/>
</dbReference>
<dbReference type="InterPro" id="IPR011009">
    <property type="entry name" value="Kinase-like_dom_sf"/>
</dbReference>